<dbReference type="InterPro" id="IPR000436">
    <property type="entry name" value="Sushi_SCR_CCP_dom"/>
</dbReference>
<dbReference type="InterPro" id="IPR043159">
    <property type="entry name" value="Lectin_gal-bd_sf"/>
</dbReference>
<keyword evidence="4" id="KW-0768">Sushi</keyword>
<dbReference type="Proteomes" id="UP001195483">
    <property type="component" value="Unassembled WGS sequence"/>
</dbReference>
<dbReference type="PRINTS" id="PR00313">
    <property type="entry name" value="CABNDNGRPT"/>
</dbReference>
<feature type="signal peptide" evidence="5">
    <location>
        <begin position="1"/>
        <end position="25"/>
    </location>
</feature>
<dbReference type="SUPFAM" id="SSF51120">
    <property type="entry name" value="beta-Roll"/>
    <property type="match status" value="4"/>
</dbReference>
<accession>A0AAE0S3Z3</accession>
<keyword evidence="2" id="KW-0964">Secreted</keyword>
<dbReference type="SUPFAM" id="SSF49265">
    <property type="entry name" value="Fibronectin type III"/>
    <property type="match status" value="1"/>
</dbReference>
<proteinExistence type="predicted"/>
<protein>
    <submittedName>
        <fullName evidence="8">Uncharacterized protein</fullName>
    </submittedName>
</protein>
<dbReference type="SUPFAM" id="SSF57535">
    <property type="entry name" value="Complement control module/SCR domain"/>
    <property type="match status" value="2"/>
</dbReference>
<dbReference type="CDD" id="cd00033">
    <property type="entry name" value="CCP"/>
    <property type="match status" value="3"/>
</dbReference>
<dbReference type="PROSITE" id="PS50853">
    <property type="entry name" value="FN3"/>
    <property type="match status" value="1"/>
</dbReference>
<dbReference type="Gene3D" id="2.150.10.10">
    <property type="entry name" value="Serralysin-like metalloprotease, C-terminal"/>
    <property type="match status" value="2"/>
</dbReference>
<comment type="subcellular location">
    <subcellularLocation>
        <location evidence="1">Secreted</location>
    </subcellularLocation>
</comment>
<evidence type="ECO:0000313" key="9">
    <source>
        <dbReference type="Proteomes" id="UP001195483"/>
    </source>
</evidence>
<dbReference type="InterPro" id="IPR003961">
    <property type="entry name" value="FN3_dom"/>
</dbReference>
<name>A0AAE0S3Z3_9BIVA</name>
<comment type="caution">
    <text evidence="8">The sequence shown here is derived from an EMBL/GenBank/DDBJ whole genome shotgun (WGS) entry which is preliminary data.</text>
</comment>
<dbReference type="PANTHER" id="PTHR38340:SF1">
    <property type="entry name" value="S-LAYER PROTEIN"/>
    <property type="match status" value="1"/>
</dbReference>
<evidence type="ECO:0000256" key="1">
    <source>
        <dbReference type="ARBA" id="ARBA00004613"/>
    </source>
</evidence>
<dbReference type="PROSITE" id="PS50923">
    <property type="entry name" value="SUSHI"/>
    <property type="match status" value="2"/>
</dbReference>
<dbReference type="InterPro" id="IPR018511">
    <property type="entry name" value="Hemolysin-typ_Ca-bd_CS"/>
</dbReference>
<dbReference type="Pfam" id="PF00084">
    <property type="entry name" value="Sushi"/>
    <property type="match status" value="2"/>
</dbReference>
<evidence type="ECO:0000313" key="8">
    <source>
        <dbReference type="EMBL" id="KAK3584754.1"/>
    </source>
</evidence>
<evidence type="ECO:0000256" key="5">
    <source>
        <dbReference type="SAM" id="SignalP"/>
    </source>
</evidence>
<keyword evidence="9" id="KW-1185">Reference proteome</keyword>
<dbReference type="InterPro" id="IPR011049">
    <property type="entry name" value="Serralysin-like_metalloprot_C"/>
</dbReference>
<dbReference type="InterPro" id="IPR001343">
    <property type="entry name" value="Hemolysn_Ca-bd"/>
</dbReference>
<dbReference type="InterPro" id="IPR050557">
    <property type="entry name" value="RTX_toxin/Mannuronan_C5-epim"/>
</dbReference>
<feature type="chain" id="PRO_5042008344" evidence="5">
    <location>
        <begin position="26"/>
        <end position="2844"/>
    </location>
</feature>
<evidence type="ECO:0000256" key="2">
    <source>
        <dbReference type="ARBA" id="ARBA00022525"/>
    </source>
</evidence>
<reference evidence="8" key="2">
    <citation type="journal article" date="2021" name="Genome Biol. Evol.">
        <title>Developing a high-quality reference genome for a parasitic bivalve with doubly uniparental inheritance (Bivalvia: Unionida).</title>
        <authorList>
            <person name="Smith C.H."/>
        </authorList>
    </citation>
    <scope>NUCLEOTIDE SEQUENCE</scope>
    <source>
        <strain evidence="8">CHS0354</strain>
        <tissue evidence="8">Mantle</tissue>
    </source>
</reference>
<feature type="disulfide bond" evidence="4">
    <location>
        <begin position="2692"/>
        <end position="2735"/>
    </location>
</feature>
<evidence type="ECO:0000256" key="3">
    <source>
        <dbReference type="ARBA" id="ARBA00023157"/>
    </source>
</evidence>
<evidence type="ECO:0000259" key="7">
    <source>
        <dbReference type="PROSITE" id="PS50923"/>
    </source>
</evidence>
<feature type="domain" description="Sushi" evidence="7">
    <location>
        <begin position="2690"/>
        <end position="2749"/>
    </location>
</feature>
<dbReference type="SMART" id="SM00032">
    <property type="entry name" value="CCP"/>
    <property type="match status" value="4"/>
</dbReference>
<dbReference type="InterPro" id="IPR036116">
    <property type="entry name" value="FN3_sf"/>
</dbReference>
<dbReference type="GO" id="GO:0005509">
    <property type="term" value="F:calcium ion binding"/>
    <property type="evidence" value="ECO:0007669"/>
    <property type="project" value="InterPro"/>
</dbReference>
<dbReference type="Gene3D" id="2.60.120.740">
    <property type="match status" value="1"/>
</dbReference>
<reference evidence="8" key="3">
    <citation type="submission" date="2023-05" db="EMBL/GenBank/DDBJ databases">
        <authorList>
            <person name="Smith C.H."/>
        </authorList>
    </citation>
    <scope>NUCLEOTIDE SEQUENCE</scope>
    <source>
        <strain evidence="8">CHS0354</strain>
        <tissue evidence="8">Mantle</tissue>
    </source>
</reference>
<dbReference type="CDD" id="cd00063">
    <property type="entry name" value="FN3"/>
    <property type="match status" value="1"/>
</dbReference>
<organism evidence="8 9">
    <name type="scientific">Potamilus streckersoni</name>
    <dbReference type="NCBI Taxonomy" id="2493646"/>
    <lineage>
        <taxon>Eukaryota</taxon>
        <taxon>Metazoa</taxon>
        <taxon>Spiralia</taxon>
        <taxon>Lophotrochozoa</taxon>
        <taxon>Mollusca</taxon>
        <taxon>Bivalvia</taxon>
        <taxon>Autobranchia</taxon>
        <taxon>Heteroconchia</taxon>
        <taxon>Palaeoheterodonta</taxon>
        <taxon>Unionida</taxon>
        <taxon>Unionoidea</taxon>
        <taxon>Unionidae</taxon>
        <taxon>Ambleminae</taxon>
        <taxon>Lampsilini</taxon>
        <taxon>Potamilus</taxon>
    </lineage>
</organism>
<keyword evidence="3 4" id="KW-1015">Disulfide bond</keyword>
<dbReference type="InterPro" id="IPR035976">
    <property type="entry name" value="Sushi/SCR/CCP_sf"/>
</dbReference>
<sequence>MAAVKYRLVCILYVCFVFSFREFSAQNNEAEERYIDIPLTAKSIFGPIIHRDMLEAYYHGDKTYIRIYMTVYDDKGGYTINKEQEKNERKKREKVAHKDIWQDRTGNIVIFPGGDRLWVGFGSPRRQLEFAYKYRNQGRIVGHDNKPLIRSFLVDSMVAIPIMENAVSENFIANGFDINVDKSESPNQFGLRQQSTELLRQNALSGSLVTYYMDQKSLIDTNTESWGILKPIEVLREKLAYPDPDVPLYDSQYKGYPSHLSHEDKTTLVDLKKLYDRYLMKPSDNIIRKLTEFYNEYVKRGGSKEFHKFYNIIVPSWLSQAEINNVISEKWNSELYSDNNLEYFRQKLLNIEQDPVSEKGDILKLEQITRDHKLRLQIRNKLVVLFEEISTFVKKENDKNIRKFKHVFNSILGSTEWKDFVVGNNLNNERLDFFQGELRNHLQQMKETYISLDQETNAQKTQISKQLENFIQSFMEESIYQERIVITVGGNPDLKVMDEPYRQYHIDSLNDNLNFPCTVPKAAVISFVESNSVQEPSSSTSLGKSKLTPIGISGFLKRNFIFKELDEIHVQSPGLSQNEEIYLFLSSLATHLRQNGERYDKRMVEANQCYAHNSNDDITIFFPELHYLWSKDKQGTLMLFDKGKYQAHGTSIDNIEDLFPKLSRDIRDRLNYLNSQQFSGVEIIDTLLSKDNRKNIATIEINARKIAIKNESERKSEAAKDMSLKDASKDEMNKLVAESLCRPSSRRKRSECNIRETDVELVEESVEVTNDRIKFQFYKKNNPREIHEITNPIPRSMKALTERQNRLLSKIHLGLGVHGALINFFGALHYFQTGDNARGGFSLFQSLHSVGQLTGLNEKIAYKLAETSAGRIVNKLLQQSSKKIASVLFKDDKMVEKAASKIEHFVGSVPIVGIAFDTYFIEEDIANLVQNNNKDLVPLYAIDLVLDSVTSIISFNPLLEPVVLALSLVRMVFDDIYLDILEEWKRVKGQGVLQHLLAVIIGVVEGLGDFVTLGFVRQMKQLELQEQTYMEFLKNLSTVENYFQLSEEHNDFLQLDLNAGEDNMYGGLVTVRLFDNDTFEIEIKAVPTVFGLTVIKKSFNGKIKDVILGIGQSTDLVNYGMTSAKLFMLPVKDYHTFEFKPTPFPAFGQYIGNKFNNTFVAIRGNHLRTQDNQCDDIVVLRNISLNLDNVSYFISGKDGNDVFLLGPEQFRIDGGRGQDSYFFPWYGGFTFIENFADDTAVDSLFLNVSYDAVQCVRYKDDLHINYCGKRTVAVQHWFASTARTFHQHLRIIANDGVTIEPITNDTEENGVKCYPIEIDLSHKAESNIVDLSLSNFQHVTTVVGSIYNDVIIGNDKGNILVGGLGADTLKGGEGEDVYVISAGEGCDVINITSQDKSNKRIIFNVVYEHIEVNLISSNEVKVVDSTDRLKTCFSIVDENTFMNQLTVSLITVDNIIFEIKYNEESGVLENVPMILDFSKSTENVYINLLAPENGNIQMPVRDAVRVITIIDSSHSDRVIANNEDNFLSCSGGDPDHLEGRGGHDLYVIQKECSNGHILNIDPSEKMDRVLVKSDYKSLRLDLVSEDSVAIWSNNAGLKIVLLNWFVNSTYQHLVVETEDGITCTVPTSKAEFMNNMTLLPIEMRFSEQSCKGDSSTSLKLMRKPFRNVQKVVARQKSCIVSVTGNTLGNYIDLGPTSVAERRYMAGLNGSDTYVVEYGYGAFNEISNFAKDEQLDHILLGILYHDLEIEVVDKDMIITSSSHREYISVRILGFLSGNLYQHLIATTSDGITLKLEPLFPHKTVLIVDKSFSSYKVTVDNSHPKLMTARKIKGSMLEKNYIEGGKDTFYIAGGVKDDTLHGGVLGNTLDGLGGSDRIYGHDGNDVLIGGPGDDWLYGGEGHDTIFGGDGGDLIDGGGTGFNTIVFKGDGFNQMGVFVDLSTGKGSGADADGDTYIGIQNIFGSEYNDILYGNDKDNVIKGFQGNDYIHPYGSNDILTGGHGVDVYNCSDATGRKEIWLDGDLDSPDLIMLDQMKISNICLFVIENDLFITDNSSGATDQLLVIIKNFTAEKALINFKLQIEENSISSSWISAYSVDDNIHHFKRSSWMYVLDFSETEIIILLNGSYMVQSFENGVSLLFRFSYLNATMVSVTKIITTSYNGSDLILLSNLLPGVEYTITLSLVKCHIELESYSIKQYTLPISPINVRAFNIFSYGFEVTWSLPKILTKNYTFEGYIKSTNTTSTFVATVDNPLIVMTSLSAHTYYVVQVRSVVSTYKSTYSAFLHVRTNATCDSVLAPNDGYVKGIESTDNGFVATLTCNTGFELLGNETVVCDSREAVGNQICSQERCRVPDIVKSFAVIKWFQTAPWSEWEVTWECINRFEIDPWKTTDTVICEKGAWHNLVSCNRIVRCPYPVAPVNGEILIPDSMTTDFRKNDTLRVSCSHGFAIVGPTEITCLGSSWTEFPRCIELFCPLPPQVNHGRYQYTSASDKAMLRCDLNHVPEEWNTSQIIYYLKGKVFDHEHIICDQGKWIPKTQNCVPIAQIVDKVDHVFDMRGYVQLMPNMSWVELDIDITRKILNTLCRTLGLKYSEFSDNVIICNRSITLKGSNRYEGIPYVFVGNTWQYVCFYKHHIHIAEDFCQRLSYSAFTVEIYNGDSFTAVYRVLRTPDQSDPILHEIYESCNTYIRCRSKCSNPNIQNAISLHEESQEWWFEDEQYFVFCISGYVRQGREQLTCKSNGEWSENPVCLQMAIETKAAHEGWDVKFTCSEGQFVHILLANYHGRCDDIYAAIPIYQYRYIYLVKQCGRACKFNDVTCSIPATNALFGDPCPEIKKMLEVKATCIN</sequence>
<dbReference type="CDD" id="cd22823">
    <property type="entry name" value="Gal_Rha_Lectin"/>
    <property type="match status" value="1"/>
</dbReference>
<dbReference type="EMBL" id="JAEAOA010000198">
    <property type="protein sequence ID" value="KAK3584754.1"/>
    <property type="molecule type" value="Genomic_DNA"/>
</dbReference>
<reference evidence="8" key="1">
    <citation type="journal article" date="2021" name="Genome Biol. Evol.">
        <title>A High-Quality Reference Genome for a Parasitic Bivalve with Doubly Uniparental Inheritance (Bivalvia: Unionida).</title>
        <authorList>
            <person name="Smith C.H."/>
        </authorList>
    </citation>
    <scope>NUCLEOTIDE SEQUENCE</scope>
    <source>
        <strain evidence="8">CHS0354</strain>
    </source>
</reference>
<feature type="domain" description="Fibronectin type-III" evidence="6">
    <location>
        <begin position="2201"/>
        <end position="2290"/>
    </location>
</feature>
<dbReference type="PROSITE" id="PS00330">
    <property type="entry name" value="HEMOLYSIN_CALCIUM"/>
    <property type="match status" value="3"/>
</dbReference>
<keyword evidence="5" id="KW-0732">Signal</keyword>
<dbReference type="PANTHER" id="PTHR38340">
    <property type="entry name" value="S-LAYER PROTEIN"/>
    <property type="match status" value="1"/>
</dbReference>
<evidence type="ECO:0000259" key="6">
    <source>
        <dbReference type="PROSITE" id="PS50853"/>
    </source>
</evidence>
<dbReference type="SMART" id="SM00060">
    <property type="entry name" value="FN3"/>
    <property type="match status" value="1"/>
</dbReference>
<dbReference type="Gene3D" id="2.10.70.10">
    <property type="entry name" value="Complement Module, domain 1"/>
    <property type="match status" value="3"/>
</dbReference>
<evidence type="ECO:0000256" key="4">
    <source>
        <dbReference type="PROSITE-ProRule" id="PRU00302"/>
    </source>
</evidence>
<feature type="domain" description="Sushi" evidence="7">
    <location>
        <begin position="2409"/>
        <end position="2469"/>
    </location>
</feature>
<dbReference type="GO" id="GO:0005576">
    <property type="term" value="C:extracellular region"/>
    <property type="evidence" value="ECO:0007669"/>
    <property type="project" value="UniProtKB-SubCell"/>
</dbReference>
<comment type="caution">
    <text evidence="4">Lacks conserved residue(s) required for the propagation of feature annotation.</text>
</comment>
<gene>
    <name evidence="8" type="ORF">CHS0354_002274</name>
</gene>
<dbReference type="Pfam" id="PF00353">
    <property type="entry name" value="HemolysinCabind"/>
    <property type="match status" value="3"/>
</dbReference>